<evidence type="ECO:0000313" key="2">
    <source>
        <dbReference type="Proteomes" id="UP000594014"/>
    </source>
</evidence>
<reference evidence="1" key="1">
    <citation type="submission" date="2019-08" db="EMBL/GenBank/DDBJ databases">
        <title>Genome sequence of Clostridiales bacterium MT110.</title>
        <authorList>
            <person name="Cao J."/>
        </authorList>
    </citation>
    <scope>NUCLEOTIDE SEQUENCE</scope>
    <source>
        <strain evidence="1">MT110</strain>
    </source>
</reference>
<sequence length="99" mass="11100">MKKKIMILGILCAVMIFTMTGCIPGDGTYTPDKPAGFFWGVWHGWIAPISLILGLFQNGIRVYEPMNTGWWYDFGFYIAVISGFGGLSLSRKKKNSKKD</sequence>
<dbReference type="Proteomes" id="UP000594014">
    <property type="component" value="Chromosome"/>
</dbReference>
<name>A0ACD1A8K8_9FIRM</name>
<proteinExistence type="predicted"/>
<keyword evidence="2" id="KW-1185">Reference proteome</keyword>
<evidence type="ECO:0000313" key="1">
    <source>
        <dbReference type="EMBL" id="QOX62698.1"/>
    </source>
</evidence>
<dbReference type="EMBL" id="CP042469">
    <property type="protein sequence ID" value="QOX62698.1"/>
    <property type="molecule type" value="Genomic_DNA"/>
</dbReference>
<organism evidence="1 2">
    <name type="scientific">Anoxybacterium hadale</name>
    <dbReference type="NCBI Taxonomy" id="3408580"/>
    <lineage>
        <taxon>Bacteria</taxon>
        <taxon>Bacillati</taxon>
        <taxon>Bacillota</taxon>
        <taxon>Clostridia</taxon>
        <taxon>Peptostreptococcales</taxon>
        <taxon>Anaerovoracaceae</taxon>
        <taxon>Anoxybacterium</taxon>
    </lineage>
</organism>
<gene>
    <name evidence="1" type="ORF">FRZ06_04715</name>
</gene>
<accession>A0ACD1A8K8</accession>
<protein>
    <submittedName>
        <fullName evidence="1">Uncharacterized protein</fullName>
    </submittedName>
</protein>